<evidence type="ECO:0000259" key="2">
    <source>
        <dbReference type="Pfam" id="PF13193"/>
    </source>
</evidence>
<dbReference type="InterPro" id="IPR020845">
    <property type="entry name" value="AMP-binding_CS"/>
</dbReference>
<evidence type="ECO:0000313" key="3">
    <source>
        <dbReference type="EMBL" id="SUZ63587.1"/>
    </source>
</evidence>
<dbReference type="Pfam" id="PF13193">
    <property type="entry name" value="AMP-binding_C"/>
    <property type="match status" value="1"/>
</dbReference>
<sequence>MYPGHWATIFPDKPAAIDTANGETVTYRELNDRSNRLAQLMWDRGLRQGDHVSIFMENNLAYFEVLWAALRSGLYFTSVNRYLTTEEAGYIIDNSESQALITSIGVAEVAEGLAAFAPNCQTWLCVGGSLEGYEDYEDGINSHPAQPLEQEPAGTFMLYSSGTTGRPKGILRPLPEGLISSADNLVGGLLGGLWQFDENVVYLSPAPLYHSAPLSFSSGTQALGGTVVMMHRFDPIQALQAIEDYQVTHSQWVPTMFTRMLKLPEADRSGFDLSSHKVAIHAAAPCPPDVKRQMFDWWGPIVYEYYGGTELNGFTHCGPEEWLAHPGTVGRSLLGTIHICDEDGTELPNGEQGIVYFEMETMPFEYLKDAEKTREAQHPKHANWTALGDVGYVDDEGYLYLTDRATFMIISGGVNIYPQEIEDAMIMHDKVADVAVIGVPNAEMGEEVKAIVQPADGVQPDEDLAEELLGYARERIAHYKCPKSVDFRDELPRLPTGKLYKRLLKDEYWGKTGSRIV</sequence>
<accession>A0A381PB97</accession>
<dbReference type="GO" id="GO:0016405">
    <property type="term" value="F:CoA-ligase activity"/>
    <property type="evidence" value="ECO:0007669"/>
    <property type="project" value="TreeGrafter"/>
</dbReference>
<evidence type="ECO:0008006" key="4">
    <source>
        <dbReference type="Google" id="ProtNLM"/>
    </source>
</evidence>
<dbReference type="Pfam" id="PF00501">
    <property type="entry name" value="AMP-binding"/>
    <property type="match status" value="1"/>
</dbReference>
<reference evidence="3" key="1">
    <citation type="submission" date="2018-05" db="EMBL/GenBank/DDBJ databases">
        <authorList>
            <person name="Lanie J.A."/>
            <person name="Ng W.-L."/>
            <person name="Kazmierczak K.M."/>
            <person name="Andrzejewski T.M."/>
            <person name="Davidsen T.M."/>
            <person name="Wayne K.J."/>
            <person name="Tettelin H."/>
            <person name="Glass J.I."/>
            <person name="Rusch D."/>
            <person name="Podicherti R."/>
            <person name="Tsui H.-C.T."/>
            <person name="Winkler M.E."/>
        </authorList>
    </citation>
    <scope>NUCLEOTIDE SEQUENCE</scope>
</reference>
<dbReference type="EMBL" id="UINC01000920">
    <property type="protein sequence ID" value="SUZ63587.1"/>
    <property type="molecule type" value="Genomic_DNA"/>
</dbReference>
<dbReference type="Gene3D" id="3.40.50.12780">
    <property type="entry name" value="N-terminal domain of ligase-like"/>
    <property type="match status" value="1"/>
</dbReference>
<gene>
    <name evidence="3" type="ORF">METZ01_LOCUS16441</name>
</gene>
<proteinExistence type="predicted"/>
<dbReference type="InterPro" id="IPR000873">
    <property type="entry name" value="AMP-dep_synth/lig_dom"/>
</dbReference>
<dbReference type="PROSITE" id="PS00455">
    <property type="entry name" value="AMP_BINDING"/>
    <property type="match status" value="1"/>
</dbReference>
<evidence type="ECO:0000259" key="1">
    <source>
        <dbReference type="Pfam" id="PF00501"/>
    </source>
</evidence>
<organism evidence="3">
    <name type="scientific">marine metagenome</name>
    <dbReference type="NCBI Taxonomy" id="408172"/>
    <lineage>
        <taxon>unclassified sequences</taxon>
        <taxon>metagenomes</taxon>
        <taxon>ecological metagenomes</taxon>
    </lineage>
</organism>
<dbReference type="InterPro" id="IPR025110">
    <property type="entry name" value="AMP-bd_C"/>
</dbReference>
<dbReference type="PANTHER" id="PTHR24096:SF323">
    <property type="entry name" value="BLR3536 PROTEIN"/>
    <property type="match status" value="1"/>
</dbReference>
<feature type="domain" description="AMP-binding enzyme C-terminal" evidence="2">
    <location>
        <begin position="420"/>
        <end position="498"/>
    </location>
</feature>
<name>A0A381PB97_9ZZZZ</name>
<feature type="domain" description="AMP-dependent synthetase/ligase" evidence="1">
    <location>
        <begin position="6"/>
        <end position="358"/>
    </location>
</feature>
<protein>
    <recommendedName>
        <fullName evidence="4">Acyl-CoA synthetase</fullName>
    </recommendedName>
</protein>
<dbReference type="InterPro" id="IPR042099">
    <property type="entry name" value="ANL_N_sf"/>
</dbReference>
<dbReference type="AlphaFoldDB" id="A0A381PB97"/>
<dbReference type="PANTHER" id="PTHR24096">
    <property type="entry name" value="LONG-CHAIN-FATTY-ACID--COA LIGASE"/>
    <property type="match status" value="1"/>
</dbReference>
<dbReference type="InterPro" id="IPR045851">
    <property type="entry name" value="AMP-bd_C_sf"/>
</dbReference>
<dbReference type="SUPFAM" id="SSF56801">
    <property type="entry name" value="Acetyl-CoA synthetase-like"/>
    <property type="match status" value="1"/>
</dbReference>
<dbReference type="Gene3D" id="3.30.300.30">
    <property type="match status" value="1"/>
</dbReference>